<feature type="active site" description="Proton donor" evidence="6">
    <location>
        <position position="548"/>
    </location>
</feature>
<comment type="caution">
    <text evidence="9">The sequence shown here is derived from an EMBL/GenBank/DDBJ whole genome shotgun (WGS) entry which is preliminary data.</text>
</comment>
<dbReference type="GO" id="GO:0004557">
    <property type="term" value="F:alpha-galactosidase activity"/>
    <property type="evidence" value="ECO:0007669"/>
    <property type="project" value="UniProtKB-UniRule"/>
</dbReference>
<accession>A0A919RZ75</accession>
<evidence type="ECO:0000259" key="7">
    <source>
        <dbReference type="Pfam" id="PF16874"/>
    </source>
</evidence>
<dbReference type="PIRSF" id="PIRSF005536">
    <property type="entry name" value="Agal"/>
    <property type="match status" value="1"/>
</dbReference>
<dbReference type="EMBL" id="BOPZ01000005">
    <property type="protein sequence ID" value="GIM28195.1"/>
    <property type="molecule type" value="Genomic_DNA"/>
</dbReference>
<dbReference type="FunFam" id="3.20.20.70:FF:000118">
    <property type="entry name" value="Alpha-galactosidase"/>
    <property type="match status" value="1"/>
</dbReference>
<dbReference type="AlphaFoldDB" id="A0A919RZ75"/>
<dbReference type="InterPro" id="IPR013785">
    <property type="entry name" value="Aldolase_TIM"/>
</dbReference>
<dbReference type="InterPro" id="IPR000111">
    <property type="entry name" value="Glyco_hydro_27/36_CS"/>
</dbReference>
<evidence type="ECO:0000256" key="6">
    <source>
        <dbReference type="PIRSR" id="PIRSR005536-1"/>
    </source>
</evidence>
<feature type="domain" description="Glycosyl hydrolase family 36 N-terminal" evidence="8">
    <location>
        <begin position="30"/>
        <end position="285"/>
    </location>
</feature>
<organism evidence="9 10">
    <name type="scientific">Clostridium polyendosporum</name>
    <dbReference type="NCBI Taxonomy" id="69208"/>
    <lineage>
        <taxon>Bacteria</taxon>
        <taxon>Bacillati</taxon>
        <taxon>Bacillota</taxon>
        <taxon>Clostridia</taxon>
        <taxon>Eubacteriales</taxon>
        <taxon>Clostridiaceae</taxon>
        <taxon>Clostridium</taxon>
    </lineage>
</organism>
<protein>
    <recommendedName>
        <fullName evidence="2 5">Alpha-galactosidase</fullName>
        <ecNumber evidence="2 5">3.2.1.22</ecNumber>
    </recommendedName>
</protein>
<dbReference type="CDD" id="cd14791">
    <property type="entry name" value="GH36"/>
    <property type="match status" value="1"/>
</dbReference>
<keyword evidence="4 5" id="KW-0326">Glycosidase</keyword>
<comment type="similarity">
    <text evidence="5">Belongs to the glycosyl hydrolase.</text>
</comment>
<evidence type="ECO:0000256" key="5">
    <source>
        <dbReference type="PIRNR" id="PIRNR005536"/>
    </source>
</evidence>
<dbReference type="InterPro" id="IPR002252">
    <property type="entry name" value="Glyco_hydro_36"/>
</dbReference>
<evidence type="ECO:0000259" key="8">
    <source>
        <dbReference type="Pfam" id="PF16875"/>
    </source>
</evidence>
<dbReference type="PANTHER" id="PTHR43053:SF3">
    <property type="entry name" value="ALPHA-GALACTOSIDASE C-RELATED"/>
    <property type="match status" value="1"/>
</dbReference>
<dbReference type="SUPFAM" id="SSF51445">
    <property type="entry name" value="(Trans)glycosidases"/>
    <property type="match status" value="1"/>
</dbReference>
<dbReference type="GO" id="GO:0016052">
    <property type="term" value="P:carbohydrate catabolic process"/>
    <property type="evidence" value="ECO:0007669"/>
    <property type="project" value="InterPro"/>
</dbReference>
<dbReference type="PRINTS" id="PR00743">
    <property type="entry name" value="GLHYDRLASE36"/>
</dbReference>
<reference evidence="9" key="1">
    <citation type="submission" date="2021-03" db="EMBL/GenBank/DDBJ databases">
        <title>Taxonomic study of Clostridium polyendosporum from meadow-gley soil under rice.</title>
        <authorList>
            <person name="Kobayashi H."/>
            <person name="Tanizawa Y."/>
            <person name="Yagura M."/>
        </authorList>
    </citation>
    <scope>NUCLEOTIDE SEQUENCE</scope>
    <source>
        <strain evidence="9">JCM 30710</strain>
    </source>
</reference>
<dbReference type="InterPro" id="IPR031705">
    <property type="entry name" value="Glyco_hydro_36_C"/>
</dbReference>
<gene>
    <name evidence="9" type="ORF">CPJCM30710_08610</name>
</gene>
<keyword evidence="10" id="KW-1185">Reference proteome</keyword>
<dbReference type="Pfam" id="PF02065">
    <property type="entry name" value="Melibiase"/>
    <property type="match status" value="1"/>
</dbReference>
<dbReference type="RefSeq" id="WP_212902940.1">
    <property type="nucleotide sequence ID" value="NZ_BOPZ01000005.1"/>
</dbReference>
<dbReference type="InterPro" id="IPR031704">
    <property type="entry name" value="Glyco_hydro_36_N"/>
</dbReference>
<dbReference type="EC" id="3.2.1.22" evidence="2 5"/>
<dbReference type="Gene3D" id="3.20.20.70">
    <property type="entry name" value="Aldolase class I"/>
    <property type="match status" value="1"/>
</dbReference>
<dbReference type="Gene3D" id="2.60.40.1180">
    <property type="entry name" value="Golgi alpha-mannosidase II"/>
    <property type="match status" value="1"/>
</dbReference>
<dbReference type="Pfam" id="PF16874">
    <property type="entry name" value="Glyco_hydro_36C"/>
    <property type="match status" value="1"/>
</dbReference>
<proteinExistence type="inferred from homology"/>
<evidence type="ECO:0000256" key="3">
    <source>
        <dbReference type="ARBA" id="ARBA00022801"/>
    </source>
</evidence>
<dbReference type="PROSITE" id="PS00512">
    <property type="entry name" value="ALPHA_GALACTOSIDASE"/>
    <property type="match status" value="1"/>
</dbReference>
<evidence type="ECO:0000313" key="10">
    <source>
        <dbReference type="Proteomes" id="UP000679179"/>
    </source>
</evidence>
<comment type="catalytic activity">
    <reaction evidence="1 5">
        <text>Hydrolysis of terminal, non-reducing alpha-D-galactose residues in alpha-D-galactosides, including galactose oligosaccharides, galactomannans and galactolipids.</text>
        <dbReference type="EC" id="3.2.1.22"/>
    </reaction>
</comment>
<feature type="active site" description="Nucleophile" evidence="6">
    <location>
        <position position="478"/>
    </location>
</feature>
<dbReference type="Proteomes" id="UP000679179">
    <property type="component" value="Unassembled WGS sequence"/>
</dbReference>
<dbReference type="InterPro" id="IPR050985">
    <property type="entry name" value="Alpha-glycosidase_related"/>
</dbReference>
<feature type="domain" description="Glycosyl hydrolase family 36 C-terminal" evidence="7">
    <location>
        <begin position="648"/>
        <end position="732"/>
    </location>
</feature>
<dbReference type="PANTHER" id="PTHR43053">
    <property type="entry name" value="GLYCOSIDASE FAMILY 31"/>
    <property type="match status" value="1"/>
</dbReference>
<evidence type="ECO:0000313" key="9">
    <source>
        <dbReference type="EMBL" id="GIM28195.1"/>
    </source>
</evidence>
<evidence type="ECO:0000256" key="1">
    <source>
        <dbReference type="ARBA" id="ARBA00001255"/>
    </source>
</evidence>
<dbReference type="InterPro" id="IPR038417">
    <property type="entry name" value="Alpga-gal_N_sf"/>
</dbReference>
<sequence>MGIEYNEKSEIFHLKAKDTSYIMELFKSRYVASLYWGKKIRSSDVSRILQVKYRSFSPDTDPSDRTFSLDTLPQEYPAYGNSDFRSPAYQIQLNNGSTISNAIYKQHKIFQGKAKLEGLPSTYVEAEYEAQTLEIELFDELIRLSIILSYTVYENFDVITRSVRFINRGQENIKILRALSMNVDFKDDYFDFLQLSGAHTRERQVQRRSLVTGIHSIESRRGASSHQENPFIALLRKDSNEHQGEAYGFSFVYSGNFLAQVEVDQYRTSRVSVGINPFDFSWLLEPGQCFQTPEVVMVYSDCGLNKMSQTYHKLYRTRLCRGKYRDRIRPILINNWEATYFNFNSEILLNLAKEAKELGIELFVLDDGWFSQRNSDTCCLGDWFVNKAKIPEGLYGLSNRINNLGMEFGLWVEPEMVSPNSELYKNHPDWVIHVPNRPRSESRNQLILDLSRKEVCDMIIKVISDILASANISYVKWDMNRNMTEIGSASLPPERQRETAHRYMLGLYRILDKITSTFPDILFESCSGGGGRFDPGMLYYMPQVWTSDNTDAIARLGIQYGTSIVYPQITMGAHVSAVPNHQTQRITSLKIRGDVAMSANLGYEVDLTKLVEVEKKIIKQQVTIYKDMRELVQFGIFYRLLSPFEGNETAWMIVSENKAEFVVYYYRVLAEANAPFSSLRLKGLDPEIDYQLVQMDYNILSNGEIYGGDELMYAGINIPELQGDFQSVIWRFERPQSNSIIIDNPFRYLKINCPYIRYY</sequence>
<dbReference type="Pfam" id="PF16875">
    <property type="entry name" value="Glyco_hydro_36N"/>
    <property type="match status" value="1"/>
</dbReference>
<dbReference type="InterPro" id="IPR013780">
    <property type="entry name" value="Glyco_hydro_b"/>
</dbReference>
<keyword evidence="3 5" id="KW-0378">Hydrolase</keyword>
<evidence type="ECO:0000256" key="2">
    <source>
        <dbReference type="ARBA" id="ARBA00012755"/>
    </source>
</evidence>
<dbReference type="InterPro" id="IPR017853">
    <property type="entry name" value="GH"/>
</dbReference>
<dbReference type="Gene3D" id="2.70.98.60">
    <property type="entry name" value="alpha-galactosidase from lactobacil brevis"/>
    <property type="match status" value="1"/>
</dbReference>
<name>A0A919RZ75_9CLOT</name>
<evidence type="ECO:0000256" key="4">
    <source>
        <dbReference type="ARBA" id="ARBA00023295"/>
    </source>
</evidence>